<name>K7K9P6_SOYBN</name>
<dbReference type="OMA" id="CIRPRIN"/>
<evidence type="ECO:0000259" key="2">
    <source>
        <dbReference type="PROSITE" id="PS50102"/>
    </source>
</evidence>
<protein>
    <recommendedName>
        <fullName evidence="2">RRM domain-containing protein</fullName>
    </recommendedName>
</protein>
<dbReference type="FunFam" id="3.30.70.330:FF:001414">
    <property type="entry name" value="Uncharacterized protein"/>
    <property type="match status" value="1"/>
</dbReference>
<dbReference type="Gramene" id="KRH72255">
    <property type="protein sequence ID" value="KRH72255"/>
    <property type="gene ID" value="GLYMA_02G200800"/>
</dbReference>
<dbReference type="EMBL" id="CM000835">
    <property type="protein sequence ID" value="KRH72255.1"/>
    <property type="molecule type" value="Genomic_DNA"/>
</dbReference>
<evidence type="ECO:0000313" key="4">
    <source>
        <dbReference type="EnsemblPlants" id="KRH72255"/>
    </source>
</evidence>
<dbReference type="HOGENOM" id="CLU_030775_0_0_1"/>
<organism evidence="4">
    <name type="scientific">Glycine max</name>
    <name type="common">Soybean</name>
    <name type="synonym">Glycine hispida</name>
    <dbReference type="NCBI Taxonomy" id="3847"/>
    <lineage>
        <taxon>Eukaryota</taxon>
        <taxon>Viridiplantae</taxon>
        <taxon>Streptophyta</taxon>
        <taxon>Embryophyta</taxon>
        <taxon>Tracheophyta</taxon>
        <taxon>Spermatophyta</taxon>
        <taxon>Magnoliopsida</taxon>
        <taxon>eudicotyledons</taxon>
        <taxon>Gunneridae</taxon>
        <taxon>Pentapetalae</taxon>
        <taxon>rosids</taxon>
        <taxon>fabids</taxon>
        <taxon>Fabales</taxon>
        <taxon>Fabaceae</taxon>
        <taxon>Papilionoideae</taxon>
        <taxon>50 kb inversion clade</taxon>
        <taxon>NPAAA clade</taxon>
        <taxon>indigoferoid/millettioid clade</taxon>
        <taxon>Phaseoleae</taxon>
        <taxon>Glycine</taxon>
        <taxon>Glycine subgen. Soja</taxon>
    </lineage>
</organism>
<dbReference type="Proteomes" id="UP000008827">
    <property type="component" value="Chromosome 2"/>
</dbReference>
<evidence type="ECO:0000313" key="3">
    <source>
        <dbReference type="EMBL" id="KRH72255.1"/>
    </source>
</evidence>
<dbReference type="InterPro" id="IPR035979">
    <property type="entry name" value="RBD_domain_sf"/>
</dbReference>
<reference evidence="4" key="2">
    <citation type="submission" date="2018-02" db="UniProtKB">
        <authorList>
            <consortium name="EnsemblPlants"/>
        </authorList>
    </citation>
    <scope>IDENTIFICATION</scope>
    <source>
        <strain evidence="4">Williams 82</strain>
    </source>
</reference>
<dbReference type="CDD" id="cd00590">
    <property type="entry name" value="RRM_SF"/>
    <property type="match status" value="1"/>
</dbReference>
<dbReference type="AlphaFoldDB" id="K7K9P6"/>
<evidence type="ECO:0000256" key="1">
    <source>
        <dbReference type="PROSITE-ProRule" id="PRU00176"/>
    </source>
</evidence>
<keyword evidence="5" id="KW-1185">Reference proteome</keyword>
<evidence type="ECO:0000313" key="5">
    <source>
        <dbReference type="Proteomes" id="UP000008827"/>
    </source>
</evidence>
<dbReference type="GO" id="GO:0016607">
    <property type="term" value="C:nuclear speck"/>
    <property type="evidence" value="ECO:0000318"/>
    <property type="project" value="GO_Central"/>
</dbReference>
<dbReference type="SMR" id="K7K9P6"/>
<feature type="domain" description="RRM" evidence="2">
    <location>
        <begin position="34"/>
        <end position="125"/>
    </location>
</feature>
<dbReference type="PROSITE" id="PS50102">
    <property type="entry name" value="RRM"/>
    <property type="match status" value="1"/>
</dbReference>
<accession>K7K9P6</accession>
<dbReference type="GO" id="GO:0000381">
    <property type="term" value="P:regulation of alternative mRNA splicing, via spliceosome"/>
    <property type="evidence" value="ECO:0000318"/>
    <property type="project" value="GO_Central"/>
</dbReference>
<dbReference type="InParanoid" id="K7K9P6"/>
<dbReference type="InterPro" id="IPR012677">
    <property type="entry name" value="Nucleotide-bd_a/b_plait_sf"/>
</dbReference>
<dbReference type="GO" id="GO:0003729">
    <property type="term" value="F:mRNA binding"/>
    <property type="evidence" value="ECO:0000318"/>
    <property type="project" value="GO_Central"/>
</dbReference>
<proteinExistence type="predicted"/>
<dbReference type="EnsemblPlants" id="KRH72255">
    <property type="protein sequence ID" value="KRH72255"/>
    <property type="gene ID" value="GLYMA_02G200800"/>
</dbReference>
<dbReference type="PaxDb" id="3847-GLYMA02G36125.1"/>
<dbReference type="Pfam" id="PF00076">
    <property type="entry name" value="RRM_1"/>
    <property type="match status" value="1"/>
</dbReference>
<dbReference type="SMART" id="SM00360">
    <property type="entry name" value="RRM"/>
    <property type="match status" value="1"/>
</dbReference>
<keyword evidence="1" id="KW-0694">RNA-binding</keyword>
<dbReference type="InterPro" id="IPR000504">
    <property type="entry name" value="RRM_dom"/>
</dbReference>
<dbReference type="Gene3D" id="3.30.70.330">
    <property type="match status" value="1"/>
</dbReference>
<gene>
    <name evidence="3" type="ORF">GLYMA_02G200800</name>
</gene>
<dbReference type="SUPFAM" id="SSF54928">
    <property type="entry name" value="RNA-binding domain, RBD"/>
    <property type="match status" value="1"/>
</dbReference>
<sequence>MQTSSSAGGQLQQLKLGGRNTHYDINWRNKADITSFYFTHFPDEANEEMLWRHFKKWGDVREVYIAKRPNKEGRRYGFVRFKGVLDAKGLEIRLDNIVINKCKLFVNLPRFDRPGRKTELQESKHVGRKKMIEGSNLARRSYVDVAIQGGCQGDTRVDEVRKPTIQINPEERGGSWCDGTWMGKLKKMTEVETLEDRLAWELGYNVGTKFLGDDMVLLPGLSDDKARLLIQSETERGDSLFYELKKWSPSSRPNNRVVWLQLWGFPIQVWEMKNFRRAVADIRDVIESDDDTEDRRRLDRARLLVRTPLPPSIRSEIIVRVGELEYNVWIVEEVGPDGGLTKRRSLPSEG</sequence>
<reference evidence="3 4" key="1">
    <citation type="journal article" date="2010" name="Nature">
        <title>Genome sequence of the palaeopolyploid soybean.</title>
        <authorList>
            <person name="Schmutz J."/>
            <person name="Cannon S.B."/>
            <person name="Schlueter J."/>
            <person name="Ma J."/>
            <person name="Mitros T."/>
            <person name="Nelson W."/>
            <person name="Hyten D.L."/>
            <person name="Song Q."/>
            <person name="Thelen J.J."/>
            <person name="Cheng J."/>
            <person name="Xu D."/>
            <person name="Hellsten U."/>
            <person name="May G.D."/>
            <person name="Yu Y."/>
            <person name="Sakurai T."/>
            <person name="Umezawa T."/>
            <person name="Bhattacharyya M.K."/>
            <person name="Sandhu D."/>
            <person name="Valliyodan B."/>
            <person name="Lindquist E."/>
            <person name="Peto M."/>
            <person name="Grant D."/>
            <person name="Shu S."/>
            <person name="Goodstein D."/>
            <person name="Barry K."/>
            <person name="Futrell-Griggs M."/>
            <person name="Abernathy B."/>
            <person name="Du J."/>
            <person name="Tian Z."/>
            <person name="Zhu L."/>
            <person name="Gill N."/>
            <person name="Joshi T."/>
            <person name="Libault M."/>
            <person name="Sethuraman A."/>
            <person name="Zhang X.-C."/>
            <person name="Shinozaki K."/>
            <person name="Nguyen H.T."/>
            <person name="Wing R.A."/>
            <person name="Cregan P."/>
            <person name="Specht J."/>
            <person name="Grimwood J."/>
            <person name="Rokhsar D."/>
            <person name="Stacey G."/>
            <person name="Shoemaker R.C."/>
            <person name="Jackson S.A."/>
        </authorList>
    </citation>
    <scope>NUCLEOTIDE SEQUENCE [LARGE SCALE GENOMIC DNA]</scope>
    <source>
        <strain evidence="4">cv. Williams 82</strain>
        <tissue evidence="3">Callus</tissue>
    </source>
</reference>
<dbReference type="PANTHER" id="PTHR34427">
    <property type="entry name" value="DUF4283 DOMAIN PROTEIN"/>
    <property type="match status" value="1"/>
</dbReference>
<dbReference type="PANTHER" id="PTHR34427:SF5">
    <property type="entry name" value="DUF4283 DOMAIN-CONTAINING PROTEIN"/>
    <property type="match status" value="1"/>
</dbReference>
<reference evidence="3" key="3">
    <citation type="submission" date="2018-07" db="EMBL/GenBank/DDBJ databases">
        <title>WGS assembly of Glycine max.</title>
        <authorList>
            <person name="Schmutz J."/>
            <person name="Cannon S."/>
            <person name="Schlueter J."/>
            <person name="Ma J."/>
            <person name="Mitros T."/>
            <person name="Nelson W."/>
            <person name="Hyten D."/>
            <person name="Song Q."/>
            <person name="Thelen J."/>
            <person name="Cheng J."/>
            <person name="Xu D."/>
            <person name="Hellsten U."/>
            <person name="May G."/>
            <person name="Yu Y."/>
            <person name="Sakurai T."/>
            <person name="Umezawa T."/>
            <person name="Bhattacharyya M."/>
            <person name="Sandhu D."/>
            <person name="Valliyodan B."/>
            <person name="Lindquist E."/>
            <person name="Peto M."/>
            <person name="Grant D."/>
            <person name="Shu S."/>
            <person name="Goodstein D."/>
            <person name="Barry K."/>
            <person name="Futrell-Griggs M."/>
            <person name="Abernathy B."/>
            <person name="Du J."/>
            <person name="Tian Z."/>
            <person name="Zhu L."/>
            <person name="Gill N."/>
            <person name="Joshi T."/>
            <person name="Libault M."/>
            <person name="Sethuraman A."/>
            <person name="Zhang X."/>
            <person name="Shinozaki K."/>
            <person name="Nguyen H."/>
            <person name="Wing R."/>
            <person name="Cregan P."/>
            <person name="Specht J."/>
            <person name="Grimwood J."/>
            <person name="Rokhsar D."/>
            <person name="Stacey G."/>
            <person name="Shoemaker R."/>
            <person name="Jackson S."/>
        </authorList>
    </citation>
    <scope>NUCLEOTIDE SEQUENCE</scope>
    <source>
        <tissue evidence="3">Callus</tissue>
    </source>
</reference>